<name>A0A7X8SNJ1_9BACT</name>
<organism evidence="1 2">
    <name type="scientific">Flammeovirga agarivorans</name>
    <dbReference type="NCBI Taxonomy" id="2726742"/>
    <lineage>
        <taxon>Bacteria</taxon>
        <taxon>Pseudomonadati</taxon>
        <taxon>Bacteroidota</taxon>
        <taxon>Cytophagia</taxon>
        <taxon>Cytophagales</taxon>
        <taxon>Flammeovirgaceae</taxon>
        <taxon>Flammeovirga</taxon>
    </lineage>
</organism>
<dbReference type="EMBL" id="JABAIL010000006">
    <property type="protein sequence ID" value="NLR93495.1"/>
    <property type="molecule type" value="Genomic_DNA"/>
</dbReference>
<keyword evidence="2" id="KW-1185">Reference proteome</keyword>
<gene>
    <name evidence="1" type="ORF">HGP29_20020</name>
</gene>
<protein>
    <submittedName>
        <fullName evidence="1">Uncharacterized protein</fullName>
    </submittedName>
</protein>
<proteinExistence type="predicted"/>
<dbReference type="Proteomes" id="UP000585050">
    <property type="component" value="Unassembled WGS sequence"/>
</dbReference>
<evidence type="ECO:0000313" key="2">
    <source>
        <dbReference type="Proteomes" id="UP000585050"/>
    </source>
</evidence>
<dbReference type="RefSeq" id="WP_168884205.1">
    <property type="nucleotide sequence ID" value="NZ_JABAIL010000006.1"/>
</dbReference>
<dbReference type="AlphaFoldDB" id="A0A7X8SNJ1"/>
<reference evidence="1 2" key="1">
    <citation type="submission" date="2020-04" db="EMBL/GenBank/DDBJ databases">
        <title>Flammeovirga sp. SR4, a novel species isolated from seawater.</title>
        <authorList>
            <person name="Wang X."/>
        </authorList>
    </citation>
    <scope>NUCLEOTIDE SEQUENCE [LARGE SCALE GENOMIC DNA]</scope>
    <source>
        <strain evidence="1 2">SR4</strain>
    </source>
</reference>
<dbReference type="PROSITE" id="PS51257">
    <property type="entry name" value="PROKAR_LIPOPROTEIN"/>
    <property type="match status" value="1"/>
</dbReference>
<dbReference type="Gene3D" id="2.60.120.260">
    <property type="entry name" value="Galactose-binding domain-like"/>
    <property type="match status" value="1"/>
</dbReference>
<evidence type="ECO:0000313" key="1">
    <source>
        <dbReference type="EMBL" id="NLR93495.1"/>
    </source>
</evidence>
<accession>A0A7X8SNJ1</accession>
<sequence>MRKLNYIYISILALLALGCNKDNEEEIPAFSDVSWYTEAGGWAHVNLAREVGQSLSFMDLSQGVYSHEWVLDSGNYYIEGDFVKGDDLTNFIIPDMGLSSDAYNINVLFMEEGLQGVRLHNKFYHPVQYIGYNGSQEYADTLTSFMDEEGMWVIDTTFYVDVYGVIEPEISIEMEGEVLAYIYADSMVYLENGEQKVVTDMENKEAWPTFNIEMGSELTYKDNTTKGRTDTRTWTFPTNATVNGYDNEGNSNLDPENAISVELVFNEFSNSAGGSVEVERSLEVVASKSKVSLPFYITIVPPELKATFKVYHRGVEILHIDEDDMPNEDNTTWPTIDIALDDELVFEDLTNDAVELTRAWNFVSGAKAGETGTEQTETNTYNTLVSGVQIGSFTVSRTINKEEQTSTKVIPLNINVALIQDGDTEVLGDVTTSDEISNTISFFSNEVLQDIPSESINDFAISGNDYNEVALSLSITSVALNPDNKKEVIVTLNDNVYNSDQLQLSYNGTKIMSRAEVPLNSFDKTVVPVNNSAQIINETFKSFEEYKGKDTGGNAKGWISSHDGAPKDSRYFYFQRTDEKASDGEYSMKFFADYDLADISKDKKVETSVNEGHELSVPEGVYEVTVDIFVVDGTITSPADENLEIKLVGDATLAYKVDYNALPRGEWTTITLKKPFGPSNSTSKLVIQFASDVSSSGNVNFYIDNVSMKALQVRP</sequence>
<comment type="caution">
    <text evidence="1">The sequence shown here is derived from an EMBL/GenBank/DDBJ whole genome shotgun (WGS) entry which is preliminary data.</text>
</comment>